<dbReference type="RefSeq" id="WP_379580791.1">
    <property type="nucleotide sequence ID" value="NZ_JBHUFV010000068.1"/>
</dbReference>
<gene>
    <name evidence="2" type="ORF">ACFSKW_45055</name>
</gene>
<dbReference type="InterPro" id="IPR016181">
    <property type="entry name" value="Acyl_CoA_acyltransferase"/>
</dbReference>
<keyword evidence="2" id="KW-0012">Acyltransferase</keyword>
<feature type="domain" description="N-acetyltransferase" evidence="1">
    <location>
        <begin position="1"/>
        <end position="72"/>
    </location>
</feature>
<dbReference type="Gene3D" id="3.40.630.30">
    <property type="match status" value="1"/>
</dbReference>
<evidence type="ECO:0000313" key="3">
    <source>
        <dbReference type="Proteomes" id="UP001597368"/>
    </source>
</evidence>
<dbReference type="SUPFAM" id="SSF55729">
    <property type="entry name" value="Acyl-CoA N-acyltransferases (Nat)"/>
    <property type="match status" value="1"/>
</dbReference>
<dbReference type="Proteomes" id="UP001597368">
    <property type="component" value="Unassembled WGS sequence"/>
</dbReference>
<dbReference type="GO" id="GO:0016746">
    <property type="term" value="F:acyltransferase activity"/>
    <property type="evidence" value="ECO:0007669"/>
    <property type="project" value="UniProtKB-KW"/>
</dbReference>
<accession>A0ABW4TB70</accession>
<keyword evidence="2" id="KW-0808">Transferase</keyword>
<name>A0ABW4TB70_9ACTN</name>
<dbReference type="InterPro" id="IPR000182">
    <property type="entry name" value="GNAT_dom"/>
</dbReference>
<dbReference type="Pfam" id="PF13673">
    <property type="entry name" value="Acetyltransf_10"/>
    <property type="match status" value="1"/>
</dbReference>
<evidence type="ECO:0000259" key="1">
    <source>
        <dbReference type="PROSITE" id="PS51186"/>
    </source>
</evidence>
<proteinExistence type="predicted"/>
<reference evidence="3" key="1">
    <citation type="journal article" date="2019" name="Int. J. Syst. Evol. Microbiol.">
        <title>The Global Catalogue of Microorganisms (GCM) 10K type strain sequencing project: providing services to taxonomists for standard genome sequencing and annotation.</title>
        <authorList>
            <consortium name="The Broad Institute Genomics Platform"/>
            <consortium name="The Broad Institute Genome Sequencing Center for Infectious Disease"/>
            <person name="Wu L."/>
            <person name="Ma J."/>
        </authorList>
    </citation>
    <scope>NUCLEOTIDE SEQUENCE [LARGE SCALE GENOMIC DNA]</scope>
    <source>
        <strain evidence="3">ICMP 6774ER</strain>
    </source>
</reference>
<protein>
    <submittedName>
        <fullName evidence="2">GNAT family N-acetyltransferase</fullName>
        <ecNumber evidence="2">2.3.1.-</ecNumber>
    </submittedName>
</protein>
<keyword evidence="3" id="KW-1185">Reference proteome</keyword>
<dbReference type="PROSITE" id="PS51186">
    <property type="entry name" value="GNAT"/>
    <property type="match status" value="1"/>
</dbReference>
<dbReference type="EC" id="2.3.1.-" evidence="2"/>
<comment type="caution">
    <text evidence="2">The sequence shown here is derived from an EMBL/GenBank/DDBJ whole genome shotgun (WGS) entry which is preliminary data.</text>
</comment>
<dbReference type="EMBL" id="JBHUFV010000068">
    <property type="protein sequence ID" value="MFD1938662.1"/>
    <property type="molecule type" value="Genomic_DNA"/>
</dbReference>
<sequence>MTVAPDAQGQGIGTRLLGALERRAPVGVERFTLFTGHLSTANIRLYQRLGYIEERHETLKPGVDLVHMTKAA</sequence>
<organism evidence="2 3">
    <name type="scientific">Nonomuraea mangrovi</name>
    <dbReference type="NCBI Taxonomy" id="2316207"/>
    <lineage>
        <taxon>Bacteria</taxon>
        <taxon>Bacillati</taxon>
        <taxon>Actinomycetota</taxon>
        <taxon>Actinomycetes</taxon>
        <taxon>Streptosporangiales</taxon>
        <taxon>Streptosporangiaceae</taxon>
        <taxon>Nonomuraea</taxon>
    </lineage>
</organism>
<dbReference type="CDD" id="cd04301">
    <property type="entry name" value="NAT_SF"/>
    <property type="match status" value="1"/>
</dbReference>
<evidence type="ECO:0000313" key="2">
    <source>
        <dbReference type="EMBL" id="MFD1938662.1"/>
    </source>
</evidence>